<dbReference type="PANTHER" id="PTHR12941:SF10">
    <property type="entry name" value="ER MEMBRANE PROTEIN COMPLEX SUBUNIT 8_9 HOMOLOG"/>
    <property type="match status" value="1"/>
</dbReference>
<dbReference type="PANTHER" id="PTHR12941">
    <property type="entry name" value="ER MEMBRANE PROTEIN COMPLEX"/>
    <property type="match status" value="1"/>
</dbReference>
<reference evidence="1" key="2">
    <citation type="journal article" date="2024" name="Plant">
        <title>Genomic evolution and insights into agronomic trait innovations of Sesamum species.</title>
        <authorList>
            <person name="Miao H."/>
            <person name="Wang L."/>
            <person name="Qu L."/>
            <person name="Liu H."/>
            <person name="Sun Y."/>
            <person name="Le M."/>
            <person name="Wang Q."/>
            <person name="Wei S."/>
            <person name="Zheng Y."/>
            <person name="Lin W."/>
            <person name="Duan Y."/>
            <person name="Cao H."/>
            <person name="Xiong S."/>
            <person name="Wang X."/>
            <person name="Wei L."/>
            <person name="Li C."/>
            <person name="Ma Q."/>
            <person name="Ju M."/>
            <person name="Zhao R."/>
            <person name="Li G."/>
            <person name="Mu C."/>
            <person name="Tian Q."/>
            <person name="Mei H."/>
            <person name="Zhang T."/>
            <person name="Gao T."/>
            <person name="Zhang H."/>
        </authorList>
    </citation>
    <scope>NUCLEOTIDE SEQUENCE</scope>
    <source>
        <strain evidence="1">KEN8</strain>
    </source>
</reference>
<dbReference type="GO" id="GO:0072546">
    <property type="term" value="C:EMC complex"/>
    <property type="evidence" value="ECO:0007669"/>
    <property type="project" value="InterPro"/>
</dbReference>
<reference evidence="1" key="1">
    <citation type="submission" date="2020-06" db="EMBL/GenBank/DDBJ databases">
        <authorList>
            <person name="Li T."/>
            <person name="Hu X."/>
            <person name="Zhang T."/>
            <person name="Song X."/>
            <person name="Zhang H."/>
            <person name="Dai N."/>
            <person name="Sheng W."/>
            <person name="Hou X."/>
            <person name="Wei L."/>
        </authorList>
    </citation>
    <scope>NUCLEOTIDE SEQUENCE</scope>
    <source>
        <strain evidence="1">KEN8</strain>
        <tissue evidence="1">Leaf</tissue>
    </source>
</reference>
<dbReference type="Pfam" id="PF03665">
    <property type="entry name" value="UPF0172"/>
    <property type="match status" value="1"/>
</dbReference>
<comment type="caution">
    <text evidence="1">The sequence shown here is derived from an EMBL/GenBank/DDBJ whole genome shotgun (WGS) entry which is preliminary data.</text>
</comment>
<name>A0AAW2Q4W2_9LAMI</name>
<dbReference type="InterPro" id="IPR005366">
    <property type="entry name" value="EMC8/9"/>
</dbReference>
<gene>
    <name evidence="1" type="ORF">Scaly_1249700</name>
</gene>
<protein>
    <submittedName>
        <fullName evidence="1">ER membrane protein complex subunit/9</fullName>
    </submittedName>
</protein>
<proteinExistence type="predicted"/>
<dbReference type="EMBL" id="JACGWM010000007">
    <property type="protein sequence ID" value="KAL0362945.1"/>
    <property type="molecule type" value="Genomic_DNA"/>
</dbReference>
<evidence type="ECO:0000313" key="1">
    <source>
        <dbReference type="EMBL" id="KAL0362945.1"/>
    </source>
</evidence>
<accession>A0AAW2Q4W2</accession>
<sequence length="111" mass="12393">METGCGRVKDMFGTNTCAARNAVVKELDNKKLESLPKGKDRSPVMQLYIKDASSSWKLVGSDGSNQLAIKEPSANIVLLDCISSKKWQDVIDFDDHLDDISKDWLNSELFQ</sequence>
<organism evidence="1">
    <name type="scientific">Sesamum calycinum</name>
    <dbReference type="NCBI Taxonomy" id="2727403"/>
    <lineage>
        <taxon>Eukaryota</taxon>
        <taxon>Viridiplantae</taxon>
        <taxon>Streptophyta</taxon>
        <taxon>Embryophyta</taxon>
        <taxon>Tracheophyta</taxon>
        <taxon>Spermatophyta</taxon>
        <taxon>Magnoliopsida</taxon>
        <taxon>eudicotyledons</taxon>
        <taxon>Gunneridae</taxon>
        <taxon>Pentapetalae</taxon>
        <taxon>asterids</taxon>
        <taxon>lamiids</taxon>
        <taxon>Lamiales</taxon>
        <taxon>Pedaliaceae</taxon>
        <taxon>Sesamum</taxon>
    </lineage>
</organism>
<dbReference type="AlphaFoldDB" id="A0AAW2Q4W2"/>